<name>A0ABQ1TUU9_9BACT</name>
<dbReference type="Pfam" id="PF00221">
    <property type="entry name" value="Lyase_aromatic"/>
    <property type="match status" value="1"/>
</dbReference>
<dbReference type="Gene3D" id="1.10.275.10">
    <property type="entry name" value="Fumarase/aspartase (N-terminal domain)"/>
    <property type="match status" value="1"/>
</dbReference>
<evidence type="ECO:0000313" key="2">
    <source>
        <dbReference type="Proteomes" id="UP000632273"/>
    </source>
</evidence>
<evidence type="ECO:0000313" key="1">
    <source>
        <dbReference type="EMBL" id="GGF03925.1"/>
    </source>
</evidence>
<keyword evidence="2" id="KW-1185">Reference proteome</keyword>
<dbReference type="PANTHER" id="PTHR10362">
    <property type="entry name" value="HISTIDINE AMMONIA-LYASE"/>
    <property type="match status" value="1"/>
</dbReference>
<accession>A0ABQ1TUU9</accession>
<comment type="caution">
    <text evidence="1">The sequence shown here is derived from an EMBL/GenBank/DDBJ whole genome shotgun (WGS) entry which is preliminary data.</text>
</comment>
<reference evidence="2" key="1">
    <citation type="journal article" date="2019" name="Int. J. Syst. Evol. Microbiol.">
        <title>The Global Catalogue of Microorganisms (GCM) 10K type strain sequencing project: providing services to taxonomists for standard genome sequencing and annotation.</title>
        <authorList>
            <consortium name="The Broad Institute Genomics Platform"/>
            <consortium name="The Broad Institute Genome Sequencing Center for Infectious Disease"/>
            <person name="Wu L."/>
            <person name="Ma J."/>
        </authorList>
    </citation>
    <scope>NUCLEOTIDE SEQUENCE [LARGE SCALE GENOMIC DNA]</scope>
    <source>
        <strain evidence="2">CGMCC 1.15197</strain>
    </source>
</reference>
<organism evidence="1 2">
    <name type="scientific">Hymenobacter cavernae</name>
    <dbReference type="NCBI Taxonomy" id="2044852"/>
    <lineage>
        <taxon>Bacteria</taxon>
        <taxon>Pseudomonadati</taxon>
        <taxon>Bacteroidota</taxon>
        <taxon>Cytophagia</taxon>
        <taxon>Cytophagales</taxon>
        <taxon>Hymenobacteraceae</taxon>
        <taxon>Hymenobacter</taxon>
    </lineage>
</organism>
<dbReference type="EMBL" id="BMHT01000002">
    <property type="protein sequence ID" value="GGF03925.1"/>
    <property type="molecule type" value="Genomic_DNA"/>
</dbReference>
<dbReference type="Proteomes" id="UP000632273">
    <property type="component" value="Unassembled WGS sequence"/>
</dbReference>
<dbReference type="InterPro" id="IPR024083">
    <property type="entry name" value="Fumarase/histidase_N"/>
</dbReference>
<protein>
    <submittedName>
        <fullName evidence="1">Histidine ammonia-lyase</fullName>
    </submittedName>
</protein>
<dbReference type="InterPro" id="IPR008948">
    <property type="entry name" value="L-Aspartase-like"/>
</dbReference>
<sequence length="532" mass="58825">MITTIGDRNITLKDFYQILFKEEALDVSAAAMQRVGDCFAFLADFAKDKLIYGINTGFGPMAQYRIDEREQEQLQYNLIRSHCAGQGKPVDTLFVKALMIARLNTFLQGKSGVHPEVVVLLKEFINRDIFPVIFEHGSVGASGDLVQLAHLALSLIGEGKVWHEGRQVDAADVLAAYDLAPLSIHLREGLALMNGTSAMTGIGVVNLIHSRNLLNWSLLASSLLSEIVESYDDHYSAELNAAKHHPGQQYVAAQMRTILHDSDLVRKRHEHLYKKVTEAVLEDKVQEFYSIRCVPQILGPVYDTITNATTVVLHEINSVSDNPIIDKDQGNVYHGGNFHGDYVSLEMDKLKIGITKLSMLAERQLNFLLNNKLNQKLPPFVNLGRLGINLGMQGAQFVATSTVAENQTFSFPMYVHSIPNNNDNQDLVSMGTNSAQITSKVIENTYQVLAVQLLTTLQAVDYLGFEERLSSVSRGVYQQLRALVPAFTEDGVIADKILKIKEYIQTEHLQLPTAPVSQAAHAPAAVTEAVAS</sequence>
<gene>
    <name evidence="1" type="primary">hutH2</name>
    <name evidence="1" type="ORF">GCM10011383_13750</name>
</gene>
<dbReference type="RefSeq" id="WP_188812439.1">
    <property type="nucleotide sequence ID" value="NZ_BMHT01000002.1"/>
</dbReference>
<dbReference type="CDD" id="cd00332">
    <property type="entry name" value="PAL-HAL"/>
    <property type="match status" value="1"/>
</dbReference>
<proteinExistence type="predicted"/>
<dbReference type="SUPFAM" id="SSF48557">
    <property type="entry name" value="L-aspartase-like"/>
    <property type="match status" value="1"/>
</dbReference>
<dbReference type="InterPro" id="IPR001106">
    <property type="entry name" value="Aromatic_Lyase"/>
</dbReference>
<dbReference type="Gene3D" id="1.20.200.10">
    <property type="entry name" value="Fumarase/aspartase (Central domain)"/>
    <property type="match status" value="1"/>
</dbReference>